<evidence type="ECO:0000256" key="1">
    <source>
        <dbReference type="ARBA" id="ARBA00004651"/>
    </source>
</evidence>
<sequence>MRTVTVWDVPVRLFHWTLVAAVATSWATAELGLTRVHFASGYVILILLLFRVTWGVVGSQTARFGDFLKGPAAALRHLRELRAVGPGAHPVLGHNPLGGWMVAALLTVLLVQAGTGLFTSDDILVDGPLVAHVAGSTVKLSSTIHRLLFNLIAVMILIHVGVIVAYLKLRGQNLIRPMVTGVKAVPPGVTVEAPRQASLVWAALVAAMAVGLVFALIKAA</sequence>
<evidence type="ECO:0000313" key="8">
    <source>
        <dbReference type="EMBL" id="EWY40200.1"/>
    </source>
</evidence>
<gene>
    <name evidence="8" type="ORF">N825_36360</name>
</gene>
<dbReference type="EMBL" id="AVFL01000008">
    <property type="protein sequence ID" value="EWY40200.1"/>
    <property type="molecule type" value="Genomic_DNA"/>
</dbReference>
<dbReference type="STRING" id="1385369.N825_36360"/>
<keyword evidence="5 6" id="KW-0472">Membrane</keyword>
<comment type="caution">
    <text evidence="8">The sequence shown here is derived from an EMBL/GenBank/DDBJ whole genome shotgun (WGS) entry which is preliminary data.</text>
</comment>
<dbReference type="Proteomes" id="UP000019486">
    <property type="component" value="Unassembled WGS sequence"/>
</dbReference>
<evidence type="ECO:0000256" key="5">
    <source>
        <dbReference type="ARBA" id="ARBA00023136"/>
    </source>
</evidence>
<accession>W9H201</accession>
<keyword evidence="9" id="KW-1185">Reference proteome</keyword>
<dbReference type="GO" id="GO:0022904">
    <property type="term" value="P:respiratory electron transport chain"/>
    <property type="evidence" value="ECO:0007669"/>
    <property type="project" value="InterPro"/>
</dbReference>
<feature type="transmembrane region" description="Helical" evidence="6">
    <location>
        <begin position="147"/>
        <end position="167"/>
    </location>
</feature>
<dbReference type="InterPro" id="IPR016174">
    <property type="entry name" value="Di-haem_cyt_TM"/>
</dbReference>
<dbReference type="Gene3D" id="1.20.950.20">
    <property type="entry name" value="Transmembrane di-heme cytochromes, Chain C"/>
    <property type="match status" value="1"/>
</dbReference>
<organism evidence="8 9">
    <name type="scientific">Skermanella stibiiresistens SB22</name>
    <dbReference type="NCBI Taxonomy" id="1385369"/>
    <lineage>
        <taxon>Bacteria</taxon>
        <taxon>Pseudomonadati</taxon>
        <taxon>Pseudomonadota</taxon>
        <taxon>Alphaproteobacteria</taxon>
        <taxon>Rhodospirillales</taxon>
        <taxon>Azospirillaceae</taxon>
        <taxon>Skermanella</taxon>
    </lineage>
</organism>
<evidence type="ECO:0000256" key="3">
    <source>
        <dbReference type="ARBA" id="ARBA00022692"/>
    </source>
</evidence>
<dbReference type="InterPro" id="IPR011577">
    <property type="entry name" value="Cyt_b561_bac/Ni-Hgenase"/>
</dbReference>
<keyword evidence="3 6" id="KW-0812">Transmembrane</keyword>
<feature type="transmembrane region" description="Helical" evidence="6">
    <location>
        <begin position="36"/>
        <end position="57"/>
    </location>
</feature>
<dbReference type="GO" id="GO:0005886">
    <property type="term" value="C:plasma membrane"/>
    <property type="evidence" value="ECO:0007669"/>
    <property type="project" value="UniProtKB-SubCell"/>
</dbReference>
<protein>
    <submittedName>
        <fullName evidence="8">Hydrogenase</fullName>
    </submittedName>
</protein>
<feature type="transmembrane region" description="Helical" evidence="6">
    <location>
        <begin position="97"/>
        <end position="118"/>
    </location>
</feature>
<reference evidence="8 9" key="1">
    <citation type="submission" date="2013-08" db="EMBL/GenBank/DDBJ databases">
        <title>The genome sequence of Skermanella stibiiresistens.</title>
        <authorList>
            <person name="Zhu W."/>
            <person name="Wang G."/>
        </authorList>
    </citation>
    <scope>NUCLEOTIDE SEQUENCE [LARGE SCALE GENOMIC DNA]</scope>
    <source>
        <strain evidence="8 9">SB22</strain>
    </source>
</reference>
<dbReference type="InterPro" id="IPR051542">
    <property type="entry name" value="Hydrogenase_cytochrome"/>
</dbReference>
<dbReference type="GO" id="GO:0009055">
    <property type="term" value="F:electron transfer activity"/>
    <property type="evidence" value="ECO:0007669"/>
    <property type="project" value="InterPro"/>
</dbReference>
<evidence type="ECO:0000259" key="7">
    <source>
        <dbReference type="Pfam" id="PF01292"/>
    </source>
</evidence>
<dbReference type="GO" id="GO:0020037">
    <property type="term" value="F:heme binding"/>
    <property type="evidence" value="ECO:0007669"/>
    <property type="project" value="TreeGrafter"/>
</dbReference>
<dbReference type="PANTHER" id="PTHR30485:SF2">
    <property type="entry name" value="BLL0597 PROTEIN"/>
    <property type="match status" value="1"/>
</dbReference>
<dbReference type="AlphaFoldDB" id="W9H201"/>
<keyword evidence="4 6" id="KW-1133">Transmembrane helix</keyword>
<feature type="transmembrane region" description="Helical" evidence="6">
    <location>
        <begin position="199"/>
        <end position="217"/>
    </location>
</feature>
<evidence type="ECO:0000256" key="6">
    <source>
        <dbReference type="SAM" id="Phobius"/>
    </source>
</evidence>
<feature type="domain" description="Cytochrome b561 bacterial/Ni-hydrogenase" evidence="7">
    <location>
        <begin position="6"/>
        <end position="181"/>
    </location>
</feature>
<feature type="transmembrane region" description="Helical" evidence="6">
    <location>
        <begin position="12"/>
        <end position="29"/>
    </location>
</feature>
<dbReference type="SUPFAM" id="SSF81342">
    <property type="entry name" value="Transmembrane di-heme cytochromes"/>
    <property type="match status" value="1"/>
</dbReference>
<evidence type="ECO:0000256" key="4">
    <source>
        <dbReference type="ARBA" id="ARBA00022989"/>
    </source>
</evidence>
<evidence type="ECO:0000313" key="9">
    <source>
        <dbReference type="Proteomes" id="UP000019486"/>
    </source>
</evidence>
<dbReference type="Pfam" id="PF01292">
    <property type="entry name" value="Ni_hydr_CYTB"/>
    <property type="match status" value="1"/>
</dbReference>
<dbReference type="PATRIC" id="fig|1385369.3.peg.2578"/>
<keyword evidence="2" id="KW-1003">Cell membrane</keyword>
<name>W9H201_9PROT</name>
<evidence type="ECO:0000256" key="2">
    <source>
        <dbReference type="ARBA" id="ARBA00022475"/>
    </source>
</evidence>
<comment type="subcellular location">
    <subcellularLocation>
        <location evidence="1">Cell membrane</location>
        <topology evidence="1">Multi-pass membrane protein</topology>
    </subcellularLocation>
</comment>
<dbReference type="PANTHER" id="PTHR30485">
    <property type="entry name" value="NI/FE-HYDROGENASE 1 B-TYPE CYTOCHROME SUBUNIT"/>
    <property type="match status" value="1"/>
</dbReference>
<proteinExistence type="predicted"/>